<dbReference type="GO" id="GO:0015165">
    <property type="term" value="F:pyrimidine nucleotide-sugar transmembrane transporter activity"/>
    <property type="evidence" value="ECO:0007669"/>
    <property type="project" value="InterPro"/>
</dbReference>
<dbReference type="InterPro" id="IPR037185">
    <property type="entry name" value="EmrE-like"/>
</dbReference>
<evidence type="ECO:0000256" key="2">
    <source>
        <dbReference type="ARBA" id="ARBA00022692"/>
    </source>
</evidence>
<gene>
    <name evidence="7" type="ORF">CTAYLR_000954</name>
</gene>
<evidence type="ECO:0000256" key="6">
    <source>
        <dbReference type="SAM" id="SignalP"/>
    </source>
</evidence>
<evidence type="ECO:0000313" key="8">
    <source>
        <dbReference type="Proteomes" id="UP001230188"/>
    </source>
</evidence>
<feature type="transmembrane region" description="Helical" evidence="5">
    <location>
        <begin position="163"/>
        <end position="184"/>
    </location>
</feature>
<sequence length="321" mass="34800">MGLKALVLVLLLVQNTVYTLLRRYSMANLREQYDPQEVLLMGEVFKLLFSACVVGIDPTPSDAGDSYKARLTYLTLRSGKMFALALIYGAMNILSYVAIRRVDAAVFTVCAQLKILTTAAFSVTILRRKLSPTKWRALMHLALGCVLVTAPQLSQGATINASFVLGVVAVLIEVTLSGFASIYFEKVVKAADEQLTVWDRNYQLAMHSIILYASYSFFQRNLVLSEAKYHFLHDFSGVAWTLAFLGGGGGLLVAMTVKVADSVVKTLAVSVSIVTSTLASHFLLGGPLDVPMGVGALVVAIAVLNYSFDATPTRSRPESKA</sequence>
<dbReference type="Pfam" id="PF04142">
    <property type="entry name" value="Nuc_sug_transp"/>
    <property type="match status" value="1"/>
</dbReference>
<feature type="transmembrane region" description="Helical" evidence="5">
    <location>
        <begin position="105"/>
        <end position="126"/>
    </location>
</feature>
<protein>
    <recommendedName>
        <fullName evidence="9">Nucleotide-sugar transporter</fullName>
    </recommendedName>
</protein>
<feature type="transmembrane region" description="Helical" evidence="5">
    <location>
        <begin position="204"/>
        <end position="223"/>
    </location>
</feature>
<organism evidence="7 8">
    <name type="scientific">Chrysophaeum taylorii</name>
    <dbReference type="NCBI Taxonomy" id="2483200"/>
    <lineage>
        <taxon>Eukaryota</taxon>
        <taxon>Sar</taxon>
        <taxon>Stramenopiles</taxon>
        <taxon>Ochrophyta</taxon>
        <taxon>Pelagophyceae</taxon>
        <taxon>Pelagomonadales</taxon>
        <taxon>Pelagomonadaceae</taxon>
        <taxon>Chrysophaeum</taxon>
    </lineage>
</organism>
<accession>A0AAD7UFZ3</accession>
<evidence type="ECO:0000256" key="5">
    <source>
        <dbReference type="SAM" id="Phobius"/>
    </source>
</evidence>
<keyword evidence="4 5" id="KW-0472">Membrane</keyword>
<dbReference type="GO" id="GO:0000139">
    <property type="term" value="C:Golgi membrane"/>
    <property type="evidence" value="ECO:0007669"/>
    <property type="project" value="InterPro"/>
</dbReference>
<reference evidence="7" key="1">
    <citation type="submission" date="2023-01" db="EMBL/GenBank/DDBJ databases">
        <title>Metagenome sequencing of chrysophaentin producing Chrysophaeum taylorii.</title>
        <authorList>
            <person name="Davison J."/>
            <person name="Bewley C."/>
        </authorList>
    </citation>
    <scope>NUCLEOTIDE SEQUENCE</scope>
    <source>
        <strain evidence="7">NIES-1699</strain>
    </source>
</reference>
<dbReference type="SUPFAM" id="SSF103481">
    <property type="entry name" value="Multidrug resistance efflux transporter EmrE"/>
    <property type="match status" value="1"/>
</dbReference>
<dbReference type="AlphaFoldDB" id="A0AAD7UFZ3"/>
<dbReference type="PANTHER" id="PTHR10231">
    <property type="entry name" value="NUCLEOTIDE-SUGAR TRANSMEMBRANE TRANSPORTER"/>
    <property type="match status" value="1"/>
</dbReference>
<evidence type="ECO:0000256" key="4">
    <source>
        <dbReference type="ARBA" id="ARBA00023136"/>
    </source>
</evidence>
<keyword evidence="8" id="KW-1185">Reference proteome</keyword>
<feature type="signal peptide" evidence="6">
    <location>
        <begin position="1"/>
        <end position="19"/>
    </location>
</feature>
<dbReference type="Proteomes" id="UP001230188">
    <property type="component" value="Unassembled WGS sequence"/>
</dbReference>
<comment type="caution">
    <text evidence="7">The sequence shown here is derived from an EMBL/GenBank/DDBJ whole genome shotgun (WGS) entry which is preliminary data.</text>
</comment>
<keyword evidence="6" id="KW-0732">Signal</keyword>
<evidence type="ECO:0008006" key="9">
    <source>
        <dbReference type="Google" id="ProtNLM"/>
    </source>
</evidence>
<feature type="transmembrane region" description="Helical" evidence="5">
    <location>
        <begin position="290"/>
        <end position="308"/>
    </location>
</feature>
<name>A0AAD7UFZ3_9STRA</name>
<evidence type="ECO:0000256" key="1">
    <source>
        <dbReference type="ARBA" id="ARBA00004141"/>
    </source>
</evidence>
<feature type="transmembrane region" description="Helical" evidence="5">
    <location>
        <begin position="81"/>
        <end position="99"/>
    </location>
</feature>
<dbReference type="EMBL" id="JAQMWT010000330">
    <property type="protein sequence ID" value="KAJ8604527.1"/>
    <property type="molecule type" value="Genomic_DNA"/>
</dbReference>
<evidence type="ECO:0000313" key="7">
    <source>
        <dbReference type="EMBL" id="KAJ8604527.1"/>
    </source>
</evidence>
<feature type="chain" id="PRO_5041972470" description="Nucleotide-sugar transporter" evidence="6">
    <location>
        <begin position="20"/>
        <end position="321"/>
    </location>
</feature>
<keyword evidence="2 5" id="KW-0812">Transmembrane</keyword>
<comment type="subcellular location">
    <subcellularLocation>
        <location evidence="1">Membrane</location>
        <topology evidence="1">Multi-pass membrane protein</topology>
    </subcellularLocation>
</comment>
<evidence type="ECO:0000256" key="3">
    <source>
        <dbReference type="ARBA" id="ARBA00022989"/>
    </source>
</evidence>
<keyword evidence="3 5" id="KW-1133">Transmembrane helix</keyword>
<feature type="transmembrane region" description="Helical" evidence="5">
    <location>
        <begin position="235"/>
        <end position="254"/>
    </location>
</feature>
<proteinExistence type="predicted"/>
<dbReference type="NCBIfam" id="TIGR00803">
    <property type="entry name" value="nst"/>
    <property type="match status" value="1"/>
</dbReference>
<dbReference type="InterPro" id="IPR007271">
    <property type="entry name" value="Nuc_sug_transpt"/>
</dbReference>